<proteinExistence type="predicted"/>
<feature type="transmembrane region" description="Helical" evidence="1">
    <location>
        <begin position="37"/>
        <end position="60"/>
    </location>
</feature>
<protein>
    <submittedName>
        <fullName evidence="2">DUF4293 domain-containing protein</fullName>
    </submittedName>
</protein>
<reference evidence="2" key="1">
    <citation type="submission" date="2020-10" db="EMBL/GenBank/DDBJ databases">
        <authorList>
            <person name="Gilroy R."/>
        </authorList>
    </citation>
    <scope>NUCLEOTIDE SEQUENCE</scope>
    <source>
        <strain evidence="2">B1-8020</strain>
    </source>
</reference>
<gene>
    <name evidence="2" type="ORF">IAB81_02265</name>
</gene>
<dbReference type="EMBL" id="JADIMA010000023">
    <property type="protein sequence ID" value="MBO8472441.1"/>
    <property type="molecule type" value="Genomic_DNA"/>
</dbReference>
<feature type="transmembrane region" description="Helical" evidence="1">
    <location>
        <begin position="98"/>
        <end position="118"/>
    </location>
</feature>
<organism evidence="2 3">
    <name type="scientific">Candidatus Merdivivens pullicola</name>
    <dbReference type="NCBI Taxonomy" id="2840872"/>
    <lineage>
        <taxon>Bacteria</taxon>
        <taxon>Pseudomonadati</taxon>
        <taxon>Bacteroidota</taxon>
        <taxon>Bacteroidia</taxon>
        <taxon>Bacteroidales</taxon>
        <taxon>Muribaculaceae</taxon>
        <taxon>Muribaculaceae incertae sedis</taxon>
        <taxon>Candidatus Merdivivens</taxon>
    </lineage>
</organism>
<name>A0A9D9NG00_9BACT</name>
<comment type="caution">
    <text evidence="2">The sequence shown here is derived from an EMBL/GenBank/DDBJ whole genome shotgun (WGS) entry which is preliminary data.</text>
</comment>
<dbReference type="InterPro" id="IPR025635">
    <property type="entry name" value="DUF4293"/>
</dbReference>
<feature type="transmembrane region" description="Helical" evidence="1">
    <location>
        <begin position="72"/>
        <end position="92"/>
    </location>
</feature>
<keyword evidence="1" id="KW-0812">Transmembrane</keyword>
<sequence>MWRRIQTLYLALATIMCASMFFIRFATVYAADGEDTIMYYEMIPTAMLMISAISANGVAAFTYKNRILQVRVAGTASLVCLALQIYLLYHFFRADDSIVFSISMVFPAIAAILDFLAYRAIWRDEMAIFAASRLKGKDRKQAD</sequence>
<feature type="transmembrane region" description="Helical" evidence="1">
    <location>
        <begin position="7"/>
        <end position="31"/>
    </location>
</feature>
<dbReference type="Pfam" id="PF14126">
    <property type="entry name" value="DUF4293"/>
    <property type="match status" value="1"/>
</dbReference>
<dbReference type="AlphaFoldDB" id="A0A9D9NG00"/>
<evidence type="ECO:0000313" key="3">
    <source>
        <dbReference type="Proteomes" id="UP000823604"/>
    </source>
</evidence>
<dbReference type="Proteomes" id="UP000823604">
    <property type="component" value="Unassembled WGS sequence"/>
</dbReference>
<evidence type="ECO:0000256" key="1">
    <source>
        <dbReference type="SAM" id="Phobius"/>
    </source>
</evidence>
<keyword evidence="1" id="KW-1133">Transmembrane helix</keyword>
<accession>A0A9D9NG00</accession>
<evidence type="ECO:0000313" key="2">
    <source>
        <dbReference type="EMBL" id="MBO8472441.1"/>
    </source>
</evidence>
<reference evidence="2" key="2">
    <citation type="journal article" date="2021" name="PeerJ">
        <title>Extensive microbial diversity within the chicken gut microbiome revealed by metagenomics and culture.</title>
        <authorList>
            <person name="Gilroy R."/>
            <person name="Ravi A."/>
            <person name="Getino M."/>
            <person name="Pursley I."/>
            <person name="Horton D.L."/>
            <person name="Alikhan N.F."/>
            <person name="Baker D."/>
            <person name="Gharbi K."/>
            <person name="Hall N."/>
            <person name="Watson M."/>
            <person name="Adriaenssens E.M."/>
            <person name="Foster-Nyarko E."/>
            <person name="Jarju S."/>
            <person name="Secka A."/>
            <person name="Antonio M."/>
            <person name="Oren A."/>
            <person name="Chaudhuri R.R."/>
            <person name="La Ragione R."/>
            <person name="Hildebrand F."/>
            <person name="Pallen M.J."/>
        </authorList>
    </citation>
    <scope>NUCLEOTIDE SEQUENCE</scope>
    <source>
        <strain evidence="2">B1-8020</strain>
    </source>
</reference>
<keyword evidence="1" id="KW-0472">Membrane</keyword>